<dbReference type="AlphaFoldDB" id="A0AAN6H003"/>
<keyword evidence="2" id="KW-1185">Reference proteome</keyword>
<dbReference type="EMBL" id="JAUJLE010001379">
    <property type="protein sequence ID" value="KAK0949113.1"/>
    <property type="molecule type" value="Genomic_DNA"/>
</dbReference>
<organism evidence="1 2">
    <name type="scientific">Friedmanniomyces endolithicus</name>
    <dbReference type="NCBI Taxonomy" id="329885"/>
    <lineage>
        <taxon>Eukaryota</taxon>
        <taxon>Fungi</taxon>
        <taxon>Dikarya</taxon>
        <taxon>Ascomycota</taxon>
        <taxon>Pezizomycotina</taxon>
        <taxon>Dothideomycetes</taxon>
        <taxon>Dothideomycetidae</taxon>
        <taxon>Mycosphaerellales</taxon>
        <taxon>Teratosphaeriaceae</taxon>
        <taxon>Friedmanniomyces</taxon>
    </lineage>
</organism>
<gene>
    <name evidence="1" type="ORF">LTR91_026718</name>
</gene>
<proteinExistence type="predicted"/>
<name>A0AAN6H003_9PEZI</name>
<dbReference type="Proteomes" id="UP001175353">
    <property type="component" value="Unassembled WGS sequence"/>
</dbReference>
<comment type="caution">
    <text evidence="1">The sequence shown here is derived from an EMBL/GenBank/DDBJ whole genome shotgun (WGS) entry which is preliminary data.</text>
</comment>
<evidence type="ECO:0008006" key="3">
    <source>
        <dbReference type="Google" id="ProtNLM"/>
    </source>
</evidence>
<reference evidence="1" key="1">
    <citation type="submission" date="2023-06" db="EMBL/GenBank/DDBJ databases">
        <title>Black Yeasts Isolated from many extreme environments.</title>
        <authorList>
            <person name="Coleine C."/>
            <person name="Stajich J.E."/>
            <person name="Selbmann L."/>
        </authorList>
    </citation>
    <scope>NUCLEOTIDE SEQUENCE</scope>
    <source>
        <strain evidence="1">CCFEE 5200</strain>
    </source>
</reference>
<accession>A0AAN6H003</accession>
<protein>
    <recommendedName>
        <fullName evidence="3">SnoaL-like domain-containing protein</fullName>
    </recommendedName>
</protein>
<sequence>MTTRATNIVSKLLANSTNLELVKELVAEDATYISLNYNNPELKGIEPWCGNHNQAGPATIHQTFVDVSRYWTIEKFDIHASFGGSNTADVSDRTEHVAIFGRFVYRSKSIGKLTDSPFAVWAKVDMAEGKLTYMQFMEDTPRSANSFRSRGGLSIRVTRRVGRSSW</sequence>
<dbReference type="Gene3D" id="3.10.450.50">
    <property type="match status" value="1"/>
</dbReference>
<evidence type="ECO:0000313" key="2">
    <source>
        <dbReference type="Proteomes" id="UP001175353"/>
    </source>
</evidence>
<evidence type="ECO:0000313" key="1">
    <source>
        <dbReference type="EMBL" id="KAK0949113.1"/>
    </source>
</evidence>